<evidence type="ECO:0000256" key="4">
    <source>
        <dbReference type="ARBA" id="ARBA00023136"/>
    </source>
</evidence>
<name>A0A7S2MEU8_9STRA</name>
<keyword evidence="2 5" id="KW-0812">Transmembrane</keyword>
<dbReference type="AlphaFoldDB" id="A0A7S2MEU8"/>
<proteinExistence type="predicted"/>
<reference evidence="6" key="1">
    <citation type="submission" date="2021-01" db="EMBL/GenBank/DDBJ databases">
        <authorList>
            <person name="Corre E."/>
            <person name="Pelletier E."/>
            <person name="Niang G."/>
            <person name="Scheremetjew M."/>
            <person name="Finn R."/>
            <person name="Kale V."/>
            <person name="Holt S."/>
            <person name="Cochrane G."/>
            <person name="Meng A."/>
            <person name="Brown T."/>
            <person name="Cohen L."/>
        </authorList>
    </citation>
    <scope>NUCLEOTIDE SEQUENCE</scope>
    <source>
        <strain evidence="6">CCMP826</strain>
    </source>
</reference>
<gene>
    <name evidence="6" type="ORF">HTAM1171_LOCUS3307</name>
</gene>
<protein>
    <recommendedName>
        <fullName evidence="7">G-protein coupled receptors family 1 profile domain-containing protein</fullName>
    </recommendedName>
</protein>
<sequence length="323" mass="36735">MLPPQGFLILFTLGALYYYAMLSLYALLSIFNTDTNKFIHNAEPWLHIFVNVISLASPIAALQMELINPNGPWCSIQTLPFGCSTSDDVDCIRGGGHDIMTMAWILGGVPIFTVLAFSATMMCLLVWIVRRREKNIEKCIGKTKFIEQARQRRTKHVARQSMLYLLALYLYLLPSVARIIQLEIGRMHFPTLVIAFIVFPLMGFINLIVYTMSLRWAKKKFVSAHSVKCTNTTEISTVRHPVIPPPKPEPERQTKNYSFSIFDGTNPSDEWREFIISDNESSDEEDVGDFLNEEEGVSSQYSSIEENASDKKECYIVEPNVND</sequence>
<feature type="transmembrane region" description="Helical" evidence="5">
    <location>
        <begin position="192"/>
        <end position="210"/>
    </location>
</feature>
<dbReference type="EMBL" id="HBGV01005518">
    <property type="protein sequence ID" value="CAD9479440.1"/>
    <property type="molecule type" value="Transcribed_RNA"/>
</dbReference>
<evidence type="ECO:0000256" key="1">
    <source>
        <dbReference type="ARBA" id="ARBA00004141"/>
    </source>
</evidence>
<evidence type="ECO:0000313" key="6">
    <source>
        <dbReference type="EMBL" id="CAD9479440.1"/>
    </source>
</evidence>
<dbReference type="PANTHER" id="PTHR23112:SF0">
    <property type="entry name" value="TRANSMEMBRANE PROTEIN 116"/>
    <property type="match status" value="1"/>
</dbReference>
<keyword evidence="4 5" id="KW-0472">Membrane</keyword>
<feature type="transmembrane region" description="Helical" evidence="5">
    <location>
        <begin position="103"/>
        <end position="128"/>
    </location>
</feature>
<dbReference type="SUPFAM" id="SSF81321">
    <property type="entry name" value="Family A G protein-coupled receptor-like"/>
    <property type="match status" value="1"/>
</dbReference>
<evidence type="ECO:0000256" key="5">
    <source>
        <dbReference type="SAM" id="Phobius"/>
    </source>
</evidence>
<organism evidence="6">
    <name type="scientific">Helicotheca tamesis</name>
    <dbReference type="NCBI Taxonomy" id="374047"/>
    <lineage>
        <taxon>Eukaryota</taxon>
        <taxon>Sar</taxon>
        <taxon>Stramenopiles</taxon>
        <taxon>Ochrophyta</taxon>
        <taxon>Bacillariophyta</taxon>
        <taxon>Mediophyceae</taxon>
        <taxon>Lithodesmiophycidae</taxon>
        <taxon>Lithodesmiales</taxon>
        <taxon>Lithodesmiaceae</taxon>
        <taxon>Helicotheca</taxon>
    </lineage>
</organism>
<evidence type="ECO:0000256" key="3">
    <source>
        <dbReference type="ARBA" id="ARBA00022989"/>
    </source>
</evidence>
<feature type="transmembrane region" description="Helical" evidence="5">
    <location>
        <begin position="44"/>
        <end position="62"/>
    </location>
</feature>
<comment type="subcellular location">
    <subcellularLocation>
        <location evidence="1">Membrane</location>
        <topology evidence="1">Multi-pass membrane protein</topology>
    </subcellularLocation>
</comment>
<dbReference type="GO" id="GO:0007189">
    <property type="term" value="P:adenylate cyclase-activating G protein-coupled receptor signaling pathway"/>
    <property type="evidence" value="ECO:0007669"/>
    <property type="project" value="TreeGrafter"/>
</dbReference>
<dbReference type="PANTHER" id="PTHR23112">
    <property type="entry name" value="G PROTEIN-COUPLED RECEPTOR 157-RELATED"/>
    <property type="match status" value="1"/>
</dbReference>
<evidence type="ECO:0008006" key="7">
    <source>
        <dbReference type="Google" id="ProtNLM"/>
    </source>
</evidence>
<feature type="transmembrane region" description="Helical" evidence="5">
    <location>
        <begin position="6"/>
        <end position="32"/>
    </location>
</feature>
<evidence type="ECO:0000256" key="2">
    <source>
        <dbReference type="ARBA" id="ARBA00022692"/>
    </source>
</evidence>
<dbReference type="GO" id="GO:0004930">
    <property type="term" value="F:G protein-coupled receptor activity"/>
    <property type="evidence" value="ECO:0007669"/>
    <property type="project" value="TreeGrafter"/>
</dbReference>
<dbReference type="GO" id="GO:0005886">
    <property type="term" value="C:plasma membrane"/>
    <property type="evidence" value="ECO:0007669"/>
    <property type="project" value="TreeGrafter"/>
</dbReference>
<feature type="transmembrane region" description="Helical" evidence="5">
    <location>
        <begin position="162"/>
        <end position="180"/>
    </location>
</feature>
<keyword evidence="3 5" id="KW-1133">Transmembrane helix</keyword>
<accession>A0A7S2MEU8</accession>